<dbReference type="Proteomes" id="UP000030401">
    <property type="component" value="Unassembled WGS sequence"/>
</dbReference>
<feature type="domain" description="Dienelactone hydrolase" evidence="3">
    <location>
        <begin position="75"/>
        <end position="190"/>
    </location>
</feature>
<reference evidence="4 5" key="1">
    <citation type="submission" date="2013-08" db="EMBL/GenBank/DDBJ databases">
        <authorList>
            <person name="Huang J."/>
            <person name="Wang G."/>
        </authorList>
    </citation>
    <scope>NUCLEOTIDE SEQUENCE [LARGE SCALE GENOMIC DNA]</scope>
    <source>
        <strain evidence="4 5">JSM 072002</strain>
    </source>
</reference>
<accession>A0A0A5G9N8</accession>
<dbReference type="GO" id="GO:0016787">
    <property type="term" value="F:hydrolase activity"/>
    <property type="evidence" value="ECO:0007669"/>
    <property type="project" value="UniProtKB-KW"/>
</dbReference>
<dbReference type="Pfam" id="PF01738">
    <property type="entry name" value="DLH"/>
    <property type="match status" value="1"/>
</dbReference>
<organism evidence="4 5">
    <name type="scientific">Pontibacillus litoralis JSM 072002</name>
    <dbReference type="NCBI Taxonomy" id="1385512"/>
    <lineage>
        <taxon>Bacteria</taxon>
        <taxon>Bacillati</taxon>
        <taxon>Bacillota</taxon>
        <taxon>Bacilli</taxon>
        <taxon>Bacillales</taxon>
        <taxon>Bacillaceae</taxon>
        <taxon>Pontibacillus</taxon>
    </lineage>
</organism>
<name>A0A0A5G9N8_9BACI</name>
<proteinExistence type="predicted"/>
<dbReference type="eggNOG" id="COG0400">
    <property type="taxonomic scope" value="Bacteria"/>
</dbReference>
<keyword evidence="1" id="KW-0732">Signal</keyword>
<sequence>MQHLFIKGDKNAPILLLLHGTGGDERDLLPIAQTIDEQASVLSVRGNVLENGMARFFKRLREGVFDEEDLNLRTKELAAFLDQAAEQYAFDRNNVIAVGYSNGANMAGSLLFHYESVFKAAVLFHPMVPIRGLQMPNMSQLRVFIGAGENDPICLPTETKELTSMLTSQGADVTTYWERNGHRLTNQEVDAAKEWYNQHIKAI</sequence>
<evidence type="ECO:0000256" key="1">
    <source>
        <dbReference type="ARBA" id="ARBA00022729"/>
    </source>
</evidence>
<dbReference type="PANTHER" id="PTHR43037:SF5">
    <property type="entry name" value="FERULOYL ESTERASE"/>
    <property type="match status" value="1"/>
</dbReference>
<dbReference type="EMBL" id="AVPG01000004">
    <property type="protein sequence ID" value="KGX87893.1"/>
    <property type="molecule type" value="Genomic_DNA"/>
</dbReference>
<dbReference type="SUPFAM" id="SSF53474">
    <property type="entry name" value="alpha/beta-Hydrolases"/>
    <property type="match status" value="1"/>
</dbReference>
<dbReference type="InterPro" id="IPR050955">
    <property type="entry name" value="Plant_Biomass_Hydrol_Est"/>
</dbReference>
<evidence type="ECO:0000313" key="5">
    <source>
        <dbReference type="Proteomes" id="UP000030401"/>
    </source>
</evidence>
<dbReference type="RefSeq" id="WP_036832800.1">
    <property type="nucleotide sequence ID" value="NZ_AVPG01000004.1"/>
</dbReference>
<keyword evidence="5" id="KW-1185">Reference proteome</keyword>
<evidence type="ECO:0000313" key="4">
    <source>
        <dbReference type="EMBL" id="KGX87893.1"/>
    </source>
</evidence>
<dbReference type="PANTHER" id="PTHR43037">
    <property type="entry name" value="UNNAMED PRODUCT-RELATED"/>
    <property type="match status" value="1"/>
</dbReference>
<keyword evidence="2" id="KW-0378">Hydrolase</keyword>
<dbReference type="InterPro" id="IPR029058">
    <property type="entry name" value="AB_hydrolase_fold"/>
</dbReference>
<protein>
    <submittedName>
        <fullName evidence="4">Carboxylesterase</fullName>
    </submittedName>
</protein>
<dbReference type="OrthoDB" id="9796570at2"/>
<evidence type="ECO:0000256" key="2">
    <source>
        <dbReference type="ARBA" id="ARBA00022801"/>
    </source>
</evidence>
<evidence type="ECO:0000259" key="3">
    <source>
        <dbReference type="Pfam" id="PF01738"/>
    </source>
</evidence>
<dbReference type="InterPro" id="IPR002925">
    <property type="entry name" value="Dienelactn_hydro"/>
</dbReference>
<dbReference type="Gene3D" id="3.40.50.1820">
    <property type="entry name" value="alpha/beta hydrolase"/>
    <property type="match status" value="1"/>
</dbReference>
<comment type="caution">
    <text evidence="4">The sequence shown here is derived from an EMBL/GenBank/DDBJ whole genome shotgun (WGS) entry which is preliminary data.</text>
</comment>
<dbReference type="AlphaFoldDB" id="A0A0A5G9N8"/>
<gene>
    <name evidence="4" type="ORF">N784_12345</name>
</gene>
<dbReference type="STRING" id="1385512.N784_12345"/>